<dbReference type="AlphaFoldDB" id="A0A0N4V7X8"/>
<reference evidence="4" key="1">
    <citation type="submission" date="2017-02" db="UniProtKB">
        <authorList>
            <consortium name="WormBaseParasite"/>
        </authorList>
    </citation>
    <scope>IDENTIFICATION</scope>
</reference>
<feature type="region of interest" description="Disordered" evidence="1">
    <location>
        <begin position="740"/>
        <end position="844"/>
    </location>
</feature>
<gene>
    <name evidence="2" type="ORF">EVEC_LOCUS6015</name>
</gene>
<feature type="compositionally biased region" description="Pro residues" evidence="1">
    <location>
        <begin position="812"/>
        <end position="829"/>
    </location>
</feature>
<protein>
    <submittedName>
        <fullName evidence="4">NADAR domain-containing protein</fullName>
    </submittedName>
</protein>
<name>A0A0N4V7X8_ENTVE</name>
<dbReference type="EMBL" id="UXUI01008343">
    <property type="protein sequence ID" value="VDD91264.1"/>
    <property type="molecule type" value="Genomic_DNA"/>
</dbReference>
<dbReference type="InterPro" id="IPR012816">
    <property type="entry name" value="NADAR"/>
</dbReference>
<dbReference type="Proteomes" id="UP000274131">
    <property type="component" value="Unassembled WGS sequence"/>
</dbReference>
<feature type="compositionally biased region" description="Basic and acidic residues" evidence="1">
    <location>
        <begin position="740"/>
        <end position="760"/>
    </location>
</feature>
<reference evidence="2 3" key="2">
    <citation type="submission" date="2018-10" db="EMBL/GenBank/DDBJ databases">
        <authorList>
            <consortium name="Pathogen Informatics"/>
        </authorList>
    </citation>
    <scope>NUCLEOTIDE SEQUENCE [LARGE SCALE GENOMIC DNA]</scope>
</reference>
<feature type="compositionally biased region" description="Basic and acidic residues" evidence="1">
    <location>
        <begin position="780"/>
        <end position="799"/>
    </location>
</feature>
<evidence type="ECO:0000313" key="3">
    <source>
        <dbReference type="Proteomes" id="UP000274131"/>
    </source>
</evidence>
<dbReference type="Gene3D" id="1.10.357.40">
    <property type="entry name" value="YbiA-like"/>
    <property type="match status" value="3"/>
</dbReference>
<dbReference type="CDD" id="cd15457">
    <property type="entry name" value="NADAR"/>
    <property type="match status" value="1"/>
</dbReference>
<evidence type="ECO:0000313" key="2">
    <source>
        <dbReference type="EMBL" id="VDD91264.1"/>
    </source>
</evidence>
<evidence type="ECO:0000313" key="4">
    <source>
        <dbReference type="WBParaSite" id="EVEC_0000642001-mRNA-1"/>
    </source>
</evidence>
<keyword evidence="3" id="KW-1185">Reference proteome</keyword>
<sequence length="844" mass="95812">MEDGKIILVGNETDILHCGYSHALSDGGKRYPSADHYAHAMILTQLGLDEALILELLCTSSSEVPVKANQLLRDNMPAGHDMNSLASYLQTSRQSYTMQGLRLRVEQDSAFEKALMGTKDALLIVCDPRDSELGIGMDESTFLEWMTKEKADAEMLGYWMRNERTRPPALGHNQLGYFLMWLRYEVAEKKRAFLLSTQPVEVDGISTDQSGDPVRITTSELVLSLQGIFRPLSNYYALPFDMKGERYRSVEHYAYQRLFDALRLDDKCIGELGDSVVESKMGRLDRWRQSAMKHKMTRNEGLQQLLLSTGHALLVDTVDGDPSWTCGVDEFELQHLLTKQYINAKTIVDWITERVKPPTTGNKTGLLLMELRAKFAASLSTQNRIPLVSPLSTAAELRTLITSHMICFTAESVFHFLYPAMVRPPNSADLLPSPAHYVAKHATKYFNMCPEDAEWVLENSHSTECWHRLNYIIEKGTASLDKIQGWYMDERQRAIKIALGLMFEQHPPLMRALLDTQDALLVYCSRFSSLEAELSIGMRERDLRSWLAQIDLDTKQLFDSTLRPLAFRPPYLGGNRLGCILMELRREFTLRGVFPHQLPELQIGVETILGSESPAENYVASYPFDILDPDNFVALWANPFLLLAKQKKDTDLWNQANSIKTAPKLISIDNSKLNGIIEELDAADRVTEESLETFAVEDLRAVLMFIATRMRRRLHDTETQENEMNALAREITQMQNVRRSLEERKQQMEGGSERREKREQGIPSNRASPVPPARSHSPPRKWERKGGSSKRHSPEERPVVKRRSPPLKMTPVTPPRSSSPPPKQKPSKPPLEEGELSEGEIVSD</sequence>
<feature type="compositionally biased region" description="Acidic residues" evidence="1">
    <location>
        <begin position="832"/>
        <end position="844"/>
    </location>
</feature>
<dbReference type="OrthoDB" id="5915751at2759"/>
<dbReference type="WBParaSite" id="EVEC_0000642001-mRNA-1">
    <property type="protein sequence ID" value="EVEC_0000642001-mRNA-1"/>
    <property type="gene ID" value="EVEC_0000642001"/>
</dbReference>
<dbReference type="InterPro" id="IPR037238">
    <property type="entry name" value="YbiA-like_sf"/>
</dbReference>
<organism evidence="4">
    <name type="scientific">Enterobius vermicularis</name>
    <name type="common">Human pinworm</name>
    <dbReference type="NCBI Taxonomy" id="51028"/>
    <lineage>
        <taxon>Eukaryota</taxon>
        <taxon>Metazoa</taxon>
        <taxon>Ecdysozoa</taxon>
        <taxon>Nematoda</taxon>
        <taxon>Chromadorea</taxon>
        <taxon>Rhabditida</taxon>
        <taxon>Spirurina</taxon>
        <taxon>Oxyuridomorpha</taxon>
        <taxon>Oxyuroidea</taxon>
        <taxon>Oxyuridae</taxon>
        <taxon>Enterobius</taxon>
    </lineage>
</organism>
<evidence type="ECO:0000256" key="1">
    <source>
        <dbReference type="SAM" id="MobiDB-lite"/>
    </source>
</evidence>
<dbReference type="SUPFAM" id="SSF143990">
    <property type="entry name" value="YbiA-like"/>
    <property type="match status" value="3"/>
</dbReference>
<accession>A0A0N4V7X8</accession>
<proteinExistence type="predicted"/>